<dbReference type="SUPFAM" id="SSF53850">
    <property type="entry name" value="Periplasmic binding protein-like II"/>
    <property type="match status" value="1"/>
</dbReference>
<dbReference type="AlphaFoldDB" id="A0A380WC66"/>
<reference evidence="7 8" key="1">
    <citation type="submission" date="2018-06" db="EMBL/GenBank/DDBJ databases">
        <authorList>
            <consortium name="Pathogen Informatics"/>
            <person name="Doyle S."/>
        </authorList>
    </citation>
    <scope>NUCLEOTIDE SEQUENCE [LARGE SCALE GENOMIC DNA]</scope>
    <source>
        <strain evidence="7 8">NCTC12722</strain>
    </source>
</reference>
<keyword evidence="3" id="KW-0805">Transcription regulation</keyword>
<sequence length="265" mass="29544">MRIQELERVLGVALFERNQRSLRLTAKGRALLPLAEQYIQLETEIRTTIAAPENISGVLRIGVVEVISMTWLSRLIKAMREAYPKVSIEMDDGLTLTLIDQLRSGSLDLVLAPGRPVESIFRSKHLGVLDFCWMASPSLSLPTNPITPRDILAWPIITLSQQSYHHRSIDEWFQSQEIAFKRFDTFKSLNVAASLATAGMGITLLPERCYSKQLEKGTLRIVKTQPPMPRVPFSAITLIDGTQPLAEIAAAMAAEISDFDKEGIS</sequence>
<comment type="similarity">
    <text evidence="2">Belongs to the LysR transcriptional regulatory family.</text>
</comment>
<name>A0A380WC66_AFIFE</name>
<accession>A0A380WC66</accession>
<dbReference type="Pfam" id="PF03466">
    <property type="entry name" value="LysR_substrate"/>
    <property type="match status" value="1"/>
</dbReference>
<protein>
    <submittedName>
        <fullName evidence="7">HTH-type transcriptional regulator YofA</fullName>
    </submittedName>
</protein>
<dbReference type="Proteomes" id="UP000254343">
    <property type="component" value="Unassembled WGS sequence"/>
</dbReference>
<dbReference type="CDD" id="cd05466">
    <property type="entry name" value="PBP2_LTTR_substrate"/>
    <property type="match status" value="1"/>
</dbReference>
<comment type="function">
    <text evidence="1">NodD regulates the expression of the nodABCFE genes which encode other nodulation proteins. NodD is also a negative regulator of its own expression. Binds flavonoids as inducers.</text>
</comment>
<evidence type="ECO:0000259" key="6">
    <source>
        <dbReference type="PROSITE" id="PS50931"/>
    </source>
</evidence>
<evidence type="ECO:0000256" key="1">
    <source>
        <dbReference type="ARBA" id="ARBA00003502"/>
    </source>
</evidence>
<feature type="domain" description="HTH lysR-type" evidence="6">
    <location>
        <begin position="1"/>
        <end position="25"/>
    </location>
</feature>
<dbReference type="PANTHER" id="PTHR30126:SF77">
    <property type="entry name" value="TRANSCRIPTIONAL REGULATORY PROTEIN"/>
    <property type="match status" value="1"/>
</dbReference>
<dbReference type="GO" id="GO:0003700">
    <property type="term" value="F:DNA-binding transcription factor activity"/>
    <property type="evidence" value="ECO:0007669"/>
    <property type="project" value="InterPro"/>
</dbReference>
<dbReference type="InterPro" id="IPR036388">
    <property type="entry name" value="WH-like_DNA-bd_sf"/>
</dbReference>
<dbReference type="EMBL" id="UIGB01000001">
    <property type="protein sequence ID" value="SUU86406.1"/>
    <property type="molecule type" value="Genomic_DNA"/>
</dbReference>
<dbReference type="PANTHER" id="PTHR30126">
    <property type="entry name" value="HTH-TYPE TRANSCRIPTIONAL REGULATOR"/>
    <property type="match status" value="1"/>
</dbReference>
<dbReference type="GO" id="GO:0000976">
    <property type="term" value="F:transcription cis-regulatory region binding"/>
    <property type="evidence" value="ECO:0007669"/>
    <property type="project" value="TreeGrafter"/>
</dbReference>
<proteinExistence type="inferred from homology"/>
<organism evidence="7 8">
    <name type="scientific">Afipia felis</name>
    <name type="common">Cat scratch disease bacillus</name>
    <dbReference type="NCBI Taxonomy" id="1035"/>
    <lineage>
        <taxon>Bacteria</taxon>
        <taxon>Pseudomonadati</taxon>
        <taxon>Pseudomonadota</taxon>
        <taxon>Alphaproteobacteria</taxon>
        <taxon>Hyphomicrobiales</taxon>
        <taxon>Nitrobacteraceae</taxon>
        <taxon>Afipia</taxon>
    </lineage>
</organism>
<gene>
    <name evidence="7" type="primary">yofA_3</name>
    <name evidence="7" type="ORF">NCTC12722_03631</name>
</gene>
<dbReference type="SUPFAM" id="SSF46785">
    <property type="entry name" value="Winged helix' DNA-binding domain"/>
    <property type="match status" value="1"/>
</dbReference>
<evidence type="ECO:0000256" key="2">
    <source>
        <dbReference type="ARBA" id="ARBA00009437"/>
    </source>
</evidence>
<evidence type="ECO:0000256" key="3">
    <source>
        <dbReference type="ARBA" id="ARBA00023015"/>
    </source>
</evidence>
<dbReference type="InterPro" id="IPR000847">
    <property type="entry name" value="LysR_HTH_N"/>
</dbReference>
<evidence type="ECO:0000256" key="4">
    <source>
        <dbReference type="ARBA" id="ARBA00023125"/>
    </source>
</evidence>
<dbReference type="Gene3D" id="3.40.190.10">
    <property type="entry name" value="Periplasmic binding protein-like II"/>
    <property type="match status" value="2"/>
</dbReference>
<evidence type="ECO:0000313" key="8">
    <source>
        <dbReference type="Proteomes" id="UP000254343"/>
    </source>
</evidence>
<keyword evidence="4" id="KW-0238">DNA-binding</keyword>
<dbReference type="InterPro" id="IPR005119">
    <property type="entry name" value="LysR_subst-bd"/>
</dbReference>
<keyword evidence="5" id="KW-0804">Transcription</keyword>
<evidence type="ECO:0000256" key="5">
    <source>
        <dbReference type="ARBA" id="ARBA00023163"/>
    </source>
</evidence>
<dbReference type="Pfam" id="PF00126">
    <property type="entry name" value="HTH_1"/>
    <property type="match status" value="1"/>
</dbReference>
<dbReference type="InterPro" id="IPR036390">
    <property type="entry name" value="WH_DNA-bd_sf"/>
</dbReference>
<dbReference type="Gene3D" id="1.10.10.10">
    <property type="entry name" value="Winged helix-like DNA-binding domain superfamily/Winged helix DNA-binding domain"/>
    <property type="match status" value="1"/>
</dbReference>
<dbReference type="PROSITE" id="PS50931">
    <property type="entry name" value="HTH_LYSR"/>
    <property type="match status" value="1"/>
</dbReference>
<evidence type="ECO:0000313" key="7">
    <source>
        <dbReference type="EMBL" id="SUU86406.1"/>
    </source>
</evidence>